<gene>
    <name evidence="2" type="ORF">GCM10007853_08290</name>
</gene>
<proteinExistence type="predicted"/>
<dbReference type="InterPro" id="IPR037523">
    <property type="entry name" value="VOC_core"/>
</dbReference>
<feature type="domain" description="VOC" evidence="1">
    <location>
        <begin position="15"/>
        <end position="136"/>
    </location>
</feature>
<keyword evidence="3" id="KW-1185">Reference proteome</keyword>
<evidence type="ECO:0000259" key="1">
    <source>
        <dbReference type="PROSITE" id="PS51819"/>
    </source>
</evidence>
<dbReference type="EMBL" id="BSNK01000001">
    <property type="protein sequence ID" value="GLQ22955.1"/>
    <property type="molecule type" value="Genomic_DNA"/>
</dbReference>
<protein>
    <recommendedName>
        <fullName evidence="1">VOC domain-containing protein</fullName>
    </recommendedName>
</protein>
<accession>A0ABQ5V8G4</accession>
<evidence type="ECO:0000313" key="2">
    <source>
        <dbReference type="EMBL" id="GLQ22955.1"/>
    </source>
</evidence>
<dbReference type="SUPFAM" id="SSF54593">
    <property type="entry name" value="Glyoxalase/Bleomycin resistance protein/Dihydroxybiphenyl dioxygenase"/>
    <property type="match status" value="1"/>
</dbReference>
<dbReference type="Gene3D" id="3.10.180.10">
    <property type="entry name" value="2,3-Dihydroxybiphenyl 1,2-Dioxygenase, domain 1"/>
    <property type="match status" value="1"/>
</dbReference>
<dbReference type="Pfam" id="PF00903">
    <property type="entry name" value="Glyoxalase"/>
    <property type="match status" value="1"/>
</dbReference>
<sequence>MTTTKTVKPHIAQVRLEHVNINVTDPKRTASLLSRLFDWQIRWEGPSIGQGYTIHVGSEADYLALYSNSNFQGKGLKASKAHLGLNHIAVEVDDLDAIETRVRAEGLTPYSFGDYEPGRRFYFNDLDNIEYEVVSYARASAPL</sequence>
<organism evidence="2 3">
    <name type="scientific">Algimonas ampicilliniresistens</name>
    <dbReference type="NCBI Taxonomy" id="1298735"/>
    <lineage>
        <taxon>Bacteria</taxon>
        <taxon>Pseudomonadati</taxon>
        <taxon>Pseudomonadota</taxon>
        <taxon>Alphaproteobacteria</taxon>
        <taxon>Maricaulales</taxon>
        <taxon>Robiginitomaculaceae</taxon>
        <taxon>Algimonas</taxon>
    </lineage>
</organism>
<reference evidence="2" key="1">
    <citation type="journal article" date="2014" name="Int. J. Syst. Evol. Microbiol.">
        <title>Complete genome of a new Firmicutes species belonging to the dominant human colonic microbiota ('Ruminococcus bicirculans') reveals two chromosomes and a selective capacity to utilize plant glucans.</title>
        <authorList>
            <consortium name="NISC Comparative Sequencing Program"/>
            <person name="Wegmann U."/>
            <person name="Louis P."/>
            <person name="Goesmann A."/>
            <person name="Henrissat B."/>
            <person name="Duncan S.H."/>
            <person name="Flint H.J."/>
        </authorList>
    </citation>
    <scope>NUCLEOTIDE SEQUENCE</scope>
    <source>
        <strain evidence="2">NBRC 108219</strain>
    </source>
</reference>
<reference evidence="2" key="2">
    <citation type="submission" date="2023-01" db="EMBL/GenBank/DDBJ databases">
        <title>Draft genome sequence of Algimonas ampicilliniresistens strain NBRC 108219.</title>
        <authorList>
            <person name="Sun Q."/>
            <person name="Mori K."/>
        </authorList>
    </citation>
    <scope>NUCLEOTIDE SEQUENCE</scope>
    <source>
        <strain evidence="2">NBRC 108219</strain>
    </source>
</reference>
<dbReference type="Proteomes" id="UP001161391">
    <property type="component" value="Unassembled WGS sequence"/>
</dbReference>
<evidence type="ECO:0000313" key="3">
    <source>
        <dbReference type="Proteomes" id="UP001161391"/>
    </source>
</evidence>
<dbReference type="CDD" id="cd06587">
    <property type="entry name" value="VOC"/>
    <property type="match status" value="1"/>
</dbReference>
<dbReference type="RefSeq" id="WP_284387855.1">
    <property type="nucleotide sequence ID" value="NZ_BSNK01000001.1"/>
</dbReference>
<comment type="caution">
    <text evidence="2">The sequence shown here is derived from an EMBL/GenBank/DDBJ whole genome shotgun (WGS) entry which is preliminary data.</text>
</comment>
<dbReference type="PROSITE" id="PS51819">
    <property type="entry name" value="VOC"/>
    <property type="match status" value="1"/>
</dbReference>
<name>A0ABQ5V8G4_9PROT</name>
<dbReference type="InterPro" id="IPR004360">
    <property type="entry name" value="Glyas_Fos-R_dOase_dom"/>
</dbReference>
<dbReference type="InterPro" id="IPR029068">
    <property type="entry name" value="Glyas_Bleomycin-R_OHBP_Dase"/>
</dbReference>